<organism evidence="1 2">
    <name type="scientific">Hydrogenimonas thermophila</name>
    <dbReference type="NCBI Taxonomy" id="223786"/>
    <lineage>
        <taxon>Bacteria</taxon>
        <taxon>Pseudomonadati</taxon>
        <taxon>Campylobacterota</taxon>
        <taxon>Epsilonproteobacteria</taxon>
        <taxon>Campylobacterales</taxon>
        <taxon>Hydrogenimonadaceae</taxon>
        <taxon>Hydrogenimonas</taxon>
    </lineage>
</organism>
<dbReference type="AlphaFoldDB" id="A0A1I5U2U0"/>
<name>A0A1I5U2U0_9BACT</name>
<evidence type="ECO:0000313" key="1">
    <source>
        <dbReference type="EMBL" id="SFP89481.1"/>
    </source>
</evidence>
<keyword evidence="2" id="KW-1185">Reference proteome</keyword>
<dbReference type="Proteomes" id="UP000199227">
    <property type="component" value="Unassembled WGS sequence"/>
</dbReference>
<sequence>MEDCKKYIKEIKRLHNDLSVLYGGYKAMQMITNAQDNEMIEYTMKEAKKRMRKIKMSNLDAMILKIGNEAVKKAQRENLEKGIANVYSRNGQIFFQLPNGTITQEIPKEYKDVKIPSSKNMDLGFRI</sequence>
<accession>A0A1I5U2U0</accession>
<protein>
    <submittedName>
        <fullName evidence="1">Uncharacterized protein</fullName>
    </submittedName>
</protein>
<reference evidence="1 2" key="1">
    <citation type="submission" date="2016-10" db="EMBL/GenBank/DDBJ databases">
        <authorList>
            <person name="de Groot N.N."/>
        </authorList>
    </citation>
    <scope>NUCLEOTIDE SEQUENCE [LARGE SCALE GENOMIC DNA]</scope>
    <source>
        <strain evidence="1 2">EP1-55-1</strain>
    </source>
</reference>
<gene>
    <name evidence="1" type="ORF">SAMN05216234_15315</name>
</gene>
<dbReference type="EMBL" id="FOXB01000053">
    <property type="protein sequence ID" value="SFP89481.1"/>
    <property type="molecule type" value="Genomic_DNA"/>
</dbReference>
<proteinExistence type="predicted"/>
<dbReference type="RefSeq" id="WP_218147958.1">
    <property type="nucleotide sequence ID" value="NZ_FOXB01000053.1"/>
</dbReference>
<evidence type="ECO:0000313" key="2">
    <source>
        <dbReference type="Proteomes" id="UP000199227"/>
    </source>
</evidence>